<dbReference type="Proteomes" id="UP001291623">
    <property type="component" value="Unassembled WGS sequence"/>
</dbReference>
<evidence type="ECO:0000313" key="2">
    <source>
        <dbReference type="Proteomes" id="UP001291623"/>
    </source>
</evidence>
<organism evidence="1 2">
    <name type="scientific">Anisodus tanguticus</name>
    <dbReference type="NCBI Taxonomy" id="243964"/>
    <lineage>
        <taxon>Eukaryota</taxon>
        <taxon>Viridiplantae</taxon>
        <taxon>Streptophyta</taxon>
        <taxon>Embryophyta</taxon>
        <taxon>Tracheophyta</taxon>
        <taxon>Spermatophyta</taxon>
        <taxon>Magnoliopsida</taxon>
        <taxon>eudicotyledons</taxon>
        <taxon>Gunneridae</taxon>
        <taxon>Pentapetalae</taxon>
        <taxon>asterids</taxon>
        <taxon>lamiids</taxon>
        <taxon>Solanales</taxon>
        <taxon>Solanaceae</taxon>
        <taxon>Solanoideae</taxon>
        <taxon>Hyoscyameae</taxon>
        <taxon>Anisodus</taxon>
    </lineage>
</organism>
<dbReference type="EMBL" id="JAVYJV010000007">
    <property type="protein sequence ID" value="KAK4366244.1"/>
    <property type="molecule type" value="Genomic_DNA"/>
</dbReference>
<evidence type="ECO:0000313" key="1">
    <source>
        <dbReference type="EMBL" id="KAK4366244.1"/>
    </source>
</evidence>
<reference evidence="1" key="1">
    <citation type="submission" date="2023-12" db="EMBL/GenBank/DDBJ databases">
        <title>Genome assembly of Anisodus tanguticus.</title>
        <authorList>
            <person name="Wang Y.-J."/>
        </authorList>
    </citation>
    <scope>NUCLEOTIDE SEQUENCE</scope>
    <source>
        <strain evidence="1">KB-2021</strain>
        <tissue evidence="1">Leaf</tissue>
    </source>
</reference>
<dbReference type="AlphaFoldDB" id="A0AAE1SAX6"/>
<proteinExistence type="predicted"/>
<sequence>MATFERLYVELEEKGWDKKLYILAKTKEKRARDLDQVRCIKDEDDKVLVEEAHIRRSCHFWLVLCAFDLYGYTVLSLNDISAKYRQISLRNERDIGTQSKSYAATIANAAVPAMNPTHHGHGNINVRKTTNNRIPDMIFKARDFYGVKAEGCRRAIIH</sequence>
<keyword evidence="2" id="KW-1185">Reference proteome</keyword>
<gene>
    <name evidence="1" type="ORF">RND71_014124</name>
</gene>
<name>A0AAE1SAX6_9SOLA</name>
<accession>A0AAE1SAX6</accession>
<comment type="caution">
    <text evidence="1">The sequence shown here is derived from an EMBL/GenBank/DDBJ whole genome shotgun (WGS) entry which is preliminary data.</text>
</comment>
<protein>
    <submittedName>
        <fullName evidence="1">Uncharacterized protein</fullName>
    </submittedName>
</protein>